<proteinExistence type="inferred from homology"/>
<comment type="similarity">
    <text evidence="2">Belongs to the polysaccharide lyase 1 family.</text>
</comment>
<dbReference type="InterPro" id="IPR045032">
    <property type="entry name" value="PEL"/>
</dbReference>
<dbReference type="PANTHER" id="PTHR31683:SF18">
    <property type="entry name" value="PECTATE LYASE 21-RELATED"/>
    <property type="match status" value="1"/>
</dbReference>
<dbReference type="Proteomes" id="UP000034034">
    <property type="component" value="Chromosome"/>
</dbReference>
<evidence type="ECO:0000256" key="1">
    <source>
        <dbReference type="ARBA" id="ARBA00023239"/>
    </source>
</evidence>
<dbReference type="AlphaFoldDB" id="A0A0F7FRW7"/>
<keyword evidence="1 2" id="KW-0456">Lyase</keyword>
<evidence type="ECO:0000313" key="6">
    <source>
        <dbReference type="Proteomes" id="UP000034034"/>
    </source>
</evidence>
<sequence length="443" mass="47838">MPVRRLRAGALAGCAALAVGLLPLGATARAAGPACLPDPSRTVLGAGDGWGAAEGGVTGGSEADRAHTYTVTDRAGLVAALNDQDPTPKIIKIRGTVDVNTDDAGRVLGCADYAVDGYTIEDYLAAYDPQVWGWESEPEGPLEDARHASQLAQRERVRLSVGSNTTIIGEGRDARLLGASLSVQNAENVIIRNLTLEDAADCFPSWDPTDGQFGNWNSEYDAIELRGSRHVWIDHNTFTDGRNPDSGLPHYFGRLYQQHDGLLDIVRGTDLVTVSWNVFREHDKTMIIGNGDGAGADDRGRLRITLHHNLFHNVNERAPRVRFGQVDVYNNHYRQDEGGRFGYSWGVGFESRLVAEHNAFTLARGTTADRVIRPFNDGQSLTAGDNWFNGRPVDLIAAYHATGPARTVGEDAGWTPALRTRVDHPAAVPVLVGLYAGSGRLIG</sequence>
<keyword evidence="6" id="KW-1185">Reference proteome</keyword>
<gene>
    <name evidence="5" type="ORF">SXIM_08540</name>
</gene>
<dbReference type="HOGENOM" id="CLU_021894_3_0_11"/>
<dbReference type="Gene3D" id="2.160.20.10">
    <property type="entry name" value="Single-stranded right-handed beta-helix, Pectin lyase-like"/>
    <property type="match status" value="1"/>
</dbReference>
<dbReference type="EMBL" id="CP009922">
    <property type="protein sequence ID" value="AKG42238.1"/>
    <property type="molecule type" value="Genomic_DNA"/>
</dbReference>
<dbReference type="GO" id="GO:0030570">
    <property type="term" value="F:pectate lyase activity"/>
    <property type="evidence" value="ECO:0007669"/>
    <property type="project" value="InterPro"/>
</dbReference>
<keyword evidence="3" id="KW-0732">Signal</keyword>
<dbReference type="Pfam" id="PF00544">
    <property type="entry name" value="Pectate_lyase_4"/>
    <property type="match status" value="1"/>
</dbReference>
<evidence type="ECO:0000259" key="4">
    <source>
        <dbReference type="SMART" id="SM00656"/>
    </source>
</evidence>
<evidence type="ECO:0000256" key="3">
    <source>
        <dbReference type="SAM" id="SignalP"/>
    </source>
</evidence>
<dbReference type="RefSeq" id="WP_046722978.1">
    <property type="nucleotide sequence ID" value="NZ_CP009922.3"/>
</dbReference>
<dbReference type="PANTHER" id="PTHR31683">
    <property type="entry name" value="PECTATE LYASE 18-RELATED"/>
    <property type="match status" value="1"/>
</dbReference>
<keyword evidence="2" id="KW-0119">Carbohydrate metabolism</keyword>
<feature type="signal peptide" evidence="3">
    <location>
        <begin position="1"/>
        <end position="30"/>
    </location>
</feature>
<dbReference type="InterPro" id="IPR011050">
    <property type="entry name" value="Pectin_lyase_fold/virulence"/>
</dbReference>
<dbReference type="InterPro" id="IPR012334">
    <property type="entry name" value="Pectin_lyas_fold"/>
</dbReference>
<feature type="chain" id="PRO_5002515708" evidence="3">
    <location>
        <begin position="31"/>
        <end position="443"/>
    </location>
</feature>
<evidence type="ECO:0000313" key="5">
    <source>
        <dbReference type="EMBL" id="AKG42238.1"/>
    </source>
</evidence>
<dbReference type="KEGG" id="sxi:SXIM_08540"/>
<evidence type="ECO:0000256" key="2">
    <source>
        <dbReference type="RuleBase" id="RU361173"/>
    </source>
</evidence>
<reference evidence="5" key="1">
    <citation type="submission" date="2019-08" db="EMBL/GenBank/DDBJ databases">
        <title>Complete genome sequence of a mangrove-derived Streptomyces xiamenensis.</title>
        <authorList>
            <person name="Xu J."/>
        </authorList>
    </citation>
    <scope>NUCLEOTIDE SEQUENCE</scope>
    <source>
        <strain evidence="5">318</strain>
    </source>
</reference>
<name>A0A0F7FRW7_9ACTN</name>
<dbReference type="STRING" id="408015.SXIM_08540"/>
<keyword evidence="2" id="KW-0964">Secreted</keyword>
<dbReference type="SMART" id="SM00656">
    <property type="entry name" value="Amb_all"/>
    <property type="match status" value="1"/>
</dbReference>
<dbReference type="GO" id="GO:0005576">
    <property type="term" value="C:extracellular region"/>
    <property type="evidence" value="ECO:0007669"/>
    <property type="project" value="UniProtKB-SubCell"/>
</dbReference>
<keyword evidence="2" id="KW-0624">Polysaccharide degradation</keyword>
<dbReference type="InterPro" id="IPR002022">
    <property type="entry name" value="Pec_lyase"/>
</dbReference>
<comment type="subcellular location">
    <subcellularLocation>
        <location evidence="2">Secreted</location>
    </subcellularLocation>
</comment>
<dbReference type="PATRIC" id="fig|408015.6.peg.882"/>
<protein>
    <submittedName>
        <fullName evidence="5">Secreted pectate lyase</fullName>
    </submittedName>
</protein>
<accession>A0A0F7FRW7</accession>
<organism evidence="5 6">
    <name type="scientific">Streptomyces xiamenensis</name>
    <dbReference type="NCBI Taxonomy" id="408015"/>
    <lineage>
        <taxon>Bacteria</taxon>
        <taxon>Bacillati</taxon>
        <taxon>Actinomycetota</taxon>
        <taxon>Actinomycetes</taxon>
        <taxon>Kitasatosporales</taxon>
        <taxon>Streptomycetaceae</taxon>
        <taxon>Streptomyces</taxon>
    </lineage>
</organism>
<feature type="domain" description="Pectate lyase" evidence="4">
    <location>
        <begin position="126"/>
        <end position="366"/>
    </location>
</feature>
<dbReference type="GO" id="GO:0000272">
    <property type="term" value="P:polysaccharide catabolic process"/>
    <property type="evidence" value="ECO:0007669"/>
    <property type="project" value="UniProtKB-KW"/>
</dbReference>
<dbReference type="SUPFAM" id="SSF51126">
    <property type="entry name" value="Pectin lyase-like"/>
    <property type="match status" value="1"/>
</dbReference>